<accession>A0AA41WNT1</accession>
<keyword evidence="3" id="KW-1185">Reference proteome</keyword>
<dbReference type="RefSeq" id="WP_253536414.1">
    <property type="nucleotide sequence ID" value="NZ_JAMYWC010000002.1"/>
</dbReference>
<reference evidence="3" key="1">
    <citation type="journal article" date="2023" name="Front. Microbiol.">
        <title>Ralstonia chuxiongensis sp. nov., Ralstonia mojiangensis sp. nov., and Ralstonia soli sp. nov., isolated from tobacco fields, are three novel species in the family Burkholderiaceae.</title>
        <authorList>
            <person name="Lu C.H."/>
            <person name="Zhang Y.Y."/>
            <person name="Jiang N."/>
            <person name="Chen W."/>
            <person name="Shao X."/>
            <person name="Zhao Z.M."/>
            <person name="Lu W.L."/>
            <person name="Hu X."/>
            <person name="Xi Y.X."/>
            <person name="Zou S.Y."/>
            <person name="Wei Q.J."/>
            <person name="Lin Z.L."/>
            <person name="Gong L."/>
            <person name="Gai X.T."/>
            <person name="Zhang L.Q."/>
            <person name="Li J.Y."/>
            <person name="Jin Y."/>
            <person name="Xia Z.Y."/>
        </authorList>
    </citation>
    <scope>NUCLEOTIDE SEQUENCE [LARGE SCALE GENOMIC DNA]</scope>
    <source>
        <strain evidence="3">21YRMH01-3</strain>
    </source>
</reference>
<evidence type="ECO:0000256" key="1">
    <source>
        <dbReference type="SAM" id="MobiDB-lite"/>
    </source>
</evidence>
<dbReference type="EMBL" id="JAMYWC010000002">
    <property type="protein sequence ID" value="MCP1172473.1"/>
    <property type="molecule type" value="Genomic_DNA"/>
</dbReference>
<name>A0AA41WNT1_9RALS</name>
<comment type="caution">
    <text evidence="2">The sequence shown here is derived from an EMBL/GenBank/DDBJ whole genome shotgun (WGS) entry which is preliminary data.</text>
</comment>
<evidence type="ECO:0000313" key="2">
    <source>
        <dbReference type="EMBL" id="MCP1172473.1"/>
    </source>
</evidence>
<dbReference type="AlphaFoldDB" id="A0AA41WNT1"/>
<dbReference type="Proteomes" id="UP001162793">
    <property type="component" value="Unassembled WGS sequence"/>
</dbReference>
<evidence type="ECO:0000313" key="3">
    <source>
        <dbReference type="Proteomes" id="UP001162793"/>
    </source>
</evidence>
<feature type="compositionally biased region" description="Low complexity" evidence="1">
    <location>
        <begin position="14"/>
        <end position="24"/>
    </location>
</feature>
<organism evidence="2 3">
    <name type="scientific">Ralstonia chuxiongensis</name>
    <dbReference type="NCBI Taxonomy" id="2957504"/>
    <lineage>
        <taxon>Bacteria</taxon>
        <taxon>Pseudomonadati</taxon>
        <taxon>Pseudomonadota</taxon>
        <taxon>Betaproteobacteria</taxon>
        <taxon>Burkholderiales</taxon>
        <taxon>Burkholderiaceae</taxon>
        <taxon>Ralstonia</taxon>
    </lineage>
</organism>
<sequence length="53" mass="5810">MPTQPSRSETDTTQPASPKAQPQPAKRKPGDPLVPRDTRPNPPEQNEPPVENV</sequence>
<feature type="region of interest" description="Disordered" evidence="1">
    <location>
        <begin position="1"/>
        <end position="53"/>
    </location>
</feature>
<protein>
    <submittedName>
        <fullName evidence="2">Uncharacterized protein</fullName>
    </submittedName>
</protein>
<feature type="compositionally biased region" description="Polar residues" evidence="1">
    <location>
        <begin position="1"/>
        <end position="13"/>
    </location>
</feature>
<feature type="compositionally biased region" description="Basic and acidic residues" evidence="1">
    <location>
        <begin position="28"/>
        <end position="39"/>
    </location>
</feature>
<gene>
    <name evidence="2" type="ORF">NKG59_08885</name>
</gene>
<proteinExistence type="predicted"/>